<evidence type="ECO:0000256" key="7">
    <source>
        <dbReference type="SAM" id="Phobius"/>
    </source>
</evidence>
<evidence type="ECO:0000256" key="1">
    <source>
        <dbReference type="ARBA" id="ARBA00004141"/>
    </source>
</evidence>
<feature type="transmembrane region" description="Helical" evidence="7">
    <location>
        <begin position="463"/>
        <end position="482"/>
    </location>
</feature>
<evidence type="ECO:0000256" key="2">
    <source>
        <dbReference type="ARBA" id="ARBA00022448"/>
    </source>
</evidence>
<feature type="transmembrane region" description="Helical" evidence="7">
    <location>
        <begin position="394"/>
        <end position="416"/>
    </location>
</feature>
<feature type="transmembrane region" description="Helical" evidence="7">
    <location>
        <begin position="201"/>
        <end position="220"/>
    </location>
</feature>
<keyword evidence="3 7" id="KW-0812">Transmembrane</keyword>
<dbReference type="Gene3D" id="1.20.1250.20">
    <property type="entry name" value="MFS general substrate transporter like domains"/>
    <property type="match status" value="1"/>
</dbReference>
<organism evidence="8 9">
    <name type="scientific">Zygosaccharomyces bailii (strain CLIB 213 / ATCC 58445 / CBS 680 / BCRC 21525 / NBRC 1098 / NCYC 1416 / NRRL Y-2227)</name>
    <dbReference type="NCBI Taxonomy" id="1333698"/>
    <lineage>
        <taxon>Eukaryota</taxon>
        <taxon>Fungi</taxon>
        <taxon>Dikarya</taxon>
        <taxon>Ascomycota</taxon>
        <taxon>Saccharomycotina</taxon>
        <taxon>Saccharomycetes</taxon>
        <taxon>Saccharomycetales</taxon>
        <taxon>Saccharomycetaceae</taxon>
        <taxon>Zygosaccharomyces</taxon>
    </lineage>
</organism>
<dbReference type="SUPFAM" id="SSF103473">
    <property type="entry name" value="MFS general substrate transporter"/>
    <property type="match status" value="1"/>
</dbReference>
<keyword evidence="5 7" id="KW-0472">Membrane</keyword>
<dbReference type="PANTHER" id="PTHR43791">
    <property type="entry name" value="PERMEASE-RELATED"/>
    <property type="match status" value="1"/>
</dbReference>
<evidence type="ECO:0000256" key="5">
    <source>
        <dbReference type="ARBA" id="ARBA00023136"/>
    </source>
</evidence>
<keyword evidence="9" id="KW-1185">Reference proteome</keyword>
<feature type="transmembrane region" description="Helical" evidence="7">
    <location>
        <begin position="138"/>
        <end position="156"/>
    </location>
</feature>
<dbReference type="PANTHER" id="PTHR43791:SF4">
    <property type="entry name" value="PANTOTHENATE TRANSPORTER FEN2"/>
    <property type="match status" value="1"/>
</dbReference>
<dbReference type="Pfam" id="PF07690">
    <property type="entry name" value="MFS_1"/>
    <property type="match status" value="1"/>
</dbReference>
<dbReference type="OrthoDB" id="3639251at2759"/>
<evidence type="ECO:0000256" key="3">
    <source>
        <dbReference type="ARBA" id="ARBA00022692"/>
    </source>
</evidence>
<name>A0A8J2XAY7_ZYGB2</name>
<dbReference type="GO" id="GO:0098717">
    <property type="term" value="P:pantothenate import across plasma membrane"/>
    <property type="evidence" value="ECO:0007669"/>
    <property type="project" value="TreeGrafter"/>
</dbReference>
<sequence length="521" mass="58755">MLHQSSFTAIHMSEHQKYSVSCSILKEANEIDSSTAKFSSLTWHSKCKAVFWGNPPQDPRERKLLLKIDLLVMSFVCLNYWINYVDRTNVANAYVSGMKEELNMTGDNFNLINTLFTVGYVVSMIPNNVILLKVPPRYWLAFCCFAWALLTLGLYKVTSFKQVCVIRFFQACFESSTFSGTHLILGSWYKEHEISTRSATFTGSGLIGIIFSGFMQGAIYTNMDGKGGLAGWRWLFIIDCIITIPICLFGLLCFPGTPEGSKPTFFFSEEDLKMAKERLPARHHTKLDWSVLKRVVGRWHWWLFSLLWVLGGENESFGSNSLFALWLQFKKYSIENRNHYPMGVSAVGIFATYTAALYVDRTGGKNHWHIAISISAVLVVVSIMTLASPVKTGVIFTAQYLSGVSYSGQAIFFSWANTVCRNDTEERAIVLASMNMFSGAVNAWWSILFYGATTVPKFKKGCWAMISTTVATAIVACIIRILQVREQRLQKTDTESVGGTVTYIEEDNINTNFVEKDTKIH</sequence>
<feature type="transmembrane region" description="Helical" evidence="7">
    <location>
        <begin position="339"/>
        <end position="358"/>
    </location>
</feature>
<dbReference type="AlphaFoldDB" id="A0A8J2XAY7"/>
<feature type="transmembrane region" description="Helical" evidence="7">
    <location>
        <begin position="428"/>
        <end position="451"/>
    </location>
</feature>
<proteinExistence type="inferred from homology"/>
<gene>
    <name evidence="8" type="ORF">BN860_00320g</name>
</gene>
<reference evidence="9" key="1">
    <citation type="journal article" date="2013" name="Genome Announc.">
        <title>Genome sequence of the food spoilage yeast Zygosaccharomyces bailii CLIB 213(T).</title>
        <authorList>
            <person name="Galeote V."/>
            <person name="Bigey F."/>
            <person name="Devillers H."/>
            <person name="Neuveglise C."/>
            <person name="Dequin S."/>
        </authorList>
    </citation>
    <scope>NUCLEOTIDE SEQUENCE [LARGE SCALE GENOMIC DNA]</scope>
    <source>
        <strain evidence="9">CLIB 213 / ATCC 58445 / CBS 680 / CCRC 21525 / NBRC 1098 / NCYC 1416 / NRRL Y-2227</strain>
    </source>
</reference>
<comment type="subcellular location">
    <subcellularLocation>
        <location evidence="1">Membrane</location>
        <topology evidence="1">Multi-pass membrane protein</topology>
    </subcellularLocation>
</comment>
<dbReference type="InterPro" id="IPR036259">
    <property type="entry name" value="MFS_trans_sf"/>
</dbReference>
<dbReference type="GO" id="GO:0015233">
    <property type="term" value="F:pantothenate transmembrane transporter activity"/>
    <property type="evidence" value="ECO:0007669"/>
    <property type="project" value="TreeGrafter"/>
</dbReference>
<evidence type="ECO:0000313" key="9">
    <source>
        <dbReference type="Proteomes" id="UP000019375"/>
    </source>
</evidence>
<evidence type="ECO:0000313" key="8">
    <source>
        <dbReference type="EMBL" id="CDF91647.1"/>
    </source>
</evidence>
<dbReference type="Proteomes" id="UP000019375">
    <property type="component" value="Unassembled WGS sequence"/>
</dbReference>
<feature type="transmembrane region" description="Helical" evidence="7">
    <location>
        <begin position="370"/>
        <end position="388"/>
    </location>
</feature>
<feature type="transmembrane region" description="Helical" evidence="7">
    <location>
        <begin position="232"/>
        <end position="254"/>
    </location>
</feature>
<dbReference type="InterPro" id="IPR011701">
    <property type="entry name" value="MFS"/>
</dbReference>
<protein>
    <submittedName>
        <fullName evidence="8">ZYBA0S13-00320g1_1</fullName>
    </submittedName>
</protein>
<accession>A0A8J2XAY7</accession>
<keyword evidence="2" id="KW-0813">Transport</keyword>
<comment type="similarity">
    <text evidence="6">Belongs to the major facilitator superfamily. Allantoate permease family.</text>
</comment>
<feature type="transmembrane region" description="Helical" evidence="7">
    <location>
        <begin position="301"/>
        <end position="327"/>
    </location>
</feature>
<feature type="transmembrane region" description="Helical" evidence="7">
    <location>
        <begin position="111"/>
        <end position="131"/>
    </location>
</feature>
<dbReference type="EMBL" id="HG316466">
    <property type="protein sequence ID" value="CDF91647.1"/>
    <property type="molecule type" value="Genomic_DNA"/>
</dbReference>
<dbReference type="FunFam" id="1.20.1250.20:FF:000065">
    <property type="entry name" value="Putative MFS pantothenate transporter"/>
    <property type="match status" value="1"/>
</dbReference>
<evidence type="ECO:0000256" key="4">
    <source>
        <dbReference type="ARBA" id="ARBA00022989"/>
    </source>
</evidence>
<keyword evidence="4 7" id="KW-1133">Transmembrane helix</keyword>
<dbReference type="GO" id="GO:0005886">
    <property type="term" value="C:plasma membrane"/>
    <property type="evidence" value="ECO:0007669"/>
    <property type="project" value="TreeGrafter"/>
</dbReference>
<evidence type="ECO:0000256" key="6">
    <source>
        <dbReference type="ARBA" id="ARBA00037968"/>
    </source>
</evidence>